<feature type="transmembrane region" description="Helical" evidence="1">
    <location>
        <begin position="441"/>
        <end position="462"/>
    </location>
</feature>
<proteinExistence type="predicted"/>
<dbReference type="Proteomes" id="UP000294309">
    <property type="component" value="Chromosome"/>
</dbReference>
<keyword evidence="1" id="KW-0812">Transmembrane</keyword>
<keyword evidence="3" id="KW-1185">Reference proteome</keyword>
<gene>
    <name evidence="2" type="ORF">SGLAD_v1c01360</name>
</gene>
<feature type="transmembrane region" description="Helical" evidence="1">
    <location>
        <begin position="507"/>
        <end position="526"/>
    </location>
</feature>
<feature type="transmembrane region" description="Helical" evidence="1">
    <location>
        <begin position="258"/>
        <end position="276"/>
    </location>
</feature>
<evidence type="ECO:0000313" key="3">
    <source>
        <dbReference type="Proteomes" id="UP000294309"/>
    </source>
</evidence>
<feature type="transmembrane region" description="Helical" evidence="1">
    <location>
        <begin position="469"/>
        <end position="487"/>
    </location>
</feature>
<feature type="transmembrane region" description="Helical" evidence="1">
    <location>
        <begin position="357"/>
        <end position="374"/>
    </location>
</feature>
<name>A0A4P7AG61_9MOLU</name>
<sequence length="550" mass="64526">MSDIIKLVNLMENISILVPIMLALAYIFVFYASGVIILELIKFKTKNPFASIAAGFFSYFTFISIFTFPLQLISVLPYVFFIYFLWSITIVYIIFCIVFAKYWLSLNFLNKNLIIFLFVFLILGVVCYFEYKVLNTTSEFSRHKNILSILSWLKDNPVSFFNNATLFNFLGFRPFQGWYTFELALLMLTSAQSYQYQDVLIPFTFIIDIVLCASIFITMFESFEKTFSKTNKFILLLVSLFTFTITKVGFIYLNDNFWTGDTIFSYLIFYVIILSLRYTTLNYRERKVPIFIGLVMGGYISFAWNSSYQVLFIIYCILFIIQKKYSQNFTKDFLKISLFAIVDLVFFNLVSKYYLQTILFAALFLLLIVTSYFMSKRYAAVVKFETFVDRRINLVTLILPLGFMIVSIAMALKNNKSFVDPQESYLNFLYVWTSFSSNDVLRFWVTFVVAISILVISFIWIFIRKKFKINILSAVVDLVLINYLTFYNPIVVRFINLIYPMMSQSNGLIMIVEGAVLINVLAYWCFNKIENKKQNNKGIKIIKNFNWLKL</sequence>
<evidence type="ECO:0000313" key="2">
    <source>
        <dbReference type="EMBL" id="QBQ07335.1"/>
    </source>
</evidence>
<accession>A0A4P7AG61</accession>
<dbReference type="EMBL" id="CP038013">
    <property type="protein sequence ID" value="QBQ07335.1"/>
    <property type="molecule type" value="Genomic_DNA"/>
</dbReference>
<feature type="transmembrane region" description="Helical" evidence="1">
    <location>
        <begin position="78"/>
        <end position="100"/>
    </location>
</feature>
<organism evidence="2 3">
    <name type="scientific">Spiroplasma gladiatoris</name>
    <dbReference type="NCBI Taxonomy" id="2143"/>
    <lineage>
        <taxon>Bacteria</taxon>
        <taxon>Bacillati</taxon>
        <taxon>Mycoplasmatota</taxon>
        <taxon>Mollicutes</taxon>
        <taxon>Entomoplasmatales</taxon>
        <taxon>Spiroplasmataceae</taxon>
        <taxon>Spiroplasma</taxon>
    </lineage>
</organism>
<feature type="transmembrane region" description="Helical" evidence="1">
    <location>
        <begin position="199"/>
        <end position="221"/>
    </location>
</feature>
<feature type="transmembrane region" description="Helical" evidence="1">
    <location>
        <begin position="112"/>
        <end position="131"/>
    </location>
</feature>
<keyword evidence="1" id="KW-0472">Membrane</keyword>
<feature type="transmembrane region" description="Helical" evidence="1">
    <location>
        <begin position="233"/>
        <end position="252"/>
    </location>
</feature>
<dbReference type="KEGG" id="sgq:SGLAD_v1c01360"/>
<keyword evidence="1" id="KW-1133">Transmembrane helix</keyword>
<evidence type="ECO:0000256" key="1">
    <source>
        <dbReference type="SAM" id="Phobius"/>
    </source>
</evidence>
<reference evidence="2 3" key="1">
    <citation type="submission" date="2019-03" db="EMBL/GenBank/DDBJ databases">
        <title>Complete genome sequence of Spiroplasma gladiatoris TG-1 (DSM 22552).</title>
        <authorList>
            <person name="Lin Y.-C."/>
            <person name="Chou L."/>
            <person name="Kuo C.-H."/>
        </authorList>
    </citation>
    <scope>NUCLEOTIDE SEQUENCE [LARGE SCALE GENOMIC DNA]</scope>
    <source>
        <strain evidence="2 3">TG-1</strain>
    </source>
</reference>
<feature type="transmembrane region" description="Helical" evidence="1">
    <location>
        <begin position="50"/>
        <end position="72"/>
    </location>
</feature>
<feature type="transmembrane region" description="Helical" evidence="1">
    <location>
        <begin position="16"/>
        <end position="38"/>
    </location>
</feature>
<dbReference type="AlphaFoldDB" id="A0A4P7AG61"/>
<feature type="transmembrane region" description="Helical" evidence="1">
    <location>
        <begin position="310"/>
        <end position="326"/>
    </location>
</feature>
<protein>
    <submittedName>
        <fullName evidence="2">Uncharacterized protein</fullName>
    </submittedName>
</protein>
<feature type="transmembrane region" description="Helical" evidence="1">
    <location>
        <begin position="394"/>
        <end position="412"/>
    </location>
</feature>